<feature type="signal peptide" evidence="1">
    <location>
        <begin position="1"/>
        <end position="22"/>
    </location>
</feature>
<evidence type="ECO:0000313" key="3">
    <source>
        <dbReference type="Proteomes" id="UP000792457"/>
    </source>
</evidence>
<dbReference type="Proteomes" id="UP000792457">
    <property type="component" value="Unassembled WGS sequence"/>
</dbReference>
<keyword evidence="1" id="KW-0732">Signal</keyword>
<evidence type="ECO:0000256" key="1">
    <source>
        <dbReference type="SAM" id="SignalP"/>
    </source>
</evidence>
<proteinExistence type="predicted"/>
<dbReference type="EMBL" id="KZ308173">
    <property type="protein sequence ID" value="KAG8223794.1"/>
    <property type="molecule type" value="Genomic_DNA"/>
</dbReference>
<protein>
    <submittedName>
        <fullName evidence="2">Uncharacterized protein</fullName>
    </submittedName>
</protein>
<accession>A0A8K0JWP8</accession>
<evidence type="ECO:0000313" key="2">
    <source>
        <dbReference type="EMBL" id="KAG8223794.1"/>
    </source>
</evidence>
<keyword evidence="3" id="KW-1185">Reference proteome</keyword>
<reference evidence="2" key="1">
    <citation type="submission" date="2013-04" db="EMBL/GenBank/DDBJ databases">
        <authorList>
            <person name="Qu J."/>
            <person name="Murali S.C."/>
            <person name="Bandaranaike D."/>
            <person name="Bellair M."/>
            <person name="Blankenburg K."/>
            <person name="Chao H."/>
            <person name="Dinh H."/>
            <person name="Doddapaneni H."/>
            <person name="Downs B."/>
            <person name="Dugan-Rocha S."/>
            <person name="Elkadiri S."/>
            <person name="Gnanaolivu R.D."/>
            <person name="Hernandez B."/>
            <person name="Javaid M."/>
            <person name="Jayaseelan J.C."/>
            <person name="Lee S."/>
            <person name="Li M."/>
            <person name="Ming W."/>
            <person name="Munidasa M."/>
            <person name="Muniz J."/>
            <person name="Nguyen L."/>
            <person name="Ongeri F."/>
            <person name="Osuji N."/>
            <person name="Pu L.-L."/>
            <person name="Puazo M."/>
            <person name="Qu C."/>
            <person name="Quiroz J."/>
            <person name="Raj R."/>
            <person name="Weissenberger G."/>
            <person name="Xin Y."/>
            <person name="Zou X."/>
            <person name="Han Y."/>
            <person name="Richards S."/>
            <person name="Worley K."/>
            <person name="Muzny D."/>
            <person name="Gibbs R."/>
        </authorList>
    </citation>
    <scope>NUCLEOTIDE SEQUENCE</scope>
    <source>
        <strain evidence="2">Sampled in the wild</strain>
    </source>
</reference>
<sequence>MRKMRIILIIAVVFAVIALAFSQDSEEDVPDSDEADLEERFLRGILKKLLKKGGRNMLPPDDDIW</sequence>
<dbReference type="AlphaFoldDB" id="A0A8K0JWP8"/>
<organism evidence="2 3">
    <name type="scientific">Ladona fulva</name>
    <name type="common">Scarce chaser dragonfly</name>
    <name type="synonym">Libellula fulva</name>
    <dbReference type="NCBI Taxonomy" id="123851"/>
    <lineage>
        <taxon>Eukaryota</taxon>
        <taxon>Metazoa</taxon>
        <taxon>Ecdysozoa</taxon>
        <taxon>Arthropoda</taxon>
        <taxon>Hexapoda</taxon>
        <taxon>Insecta</taxon>
        <taxon>Pterygota</taxon>
        <taxon>Palaeoptera</taxon>
        <taxon>Odonata</taxon>
        <taxon>Epiprocta</taxon>
        <taxon>Anisoptera</taxon>
        <taxon>Libelluloidea</taxon>
        <taxon>Libellulidae</taxon>
        <taxon>Ladona</taxon>
    </lineage>
</organism>
<feature type="chain" id="PRO_5035424835" evidence="1">
    <location>
        <begin position="23"/>
        <end position="65"/>
    </location>
</feature>
<comment type="caution">
    <text evidence="2">The sequence shown here is derived from an EMBL/GenBank/DDBJ whole genome shotgun (WGS) entry which is preliminary data.</text>
</comment>
<reference evidence="2" key="2">
    <citation type="submission" date="2017-10" db="EMBL/GenBank/DDBJ databases">
        <title>Ladona fulva Genome sequencing and assembly.</title>
        <authorList>
            <person name="Murali S."/>
            <person name="Richards S."/>
            <person name="Bandaranaike D."/>
            <person name="Bellair M."/>
            <person name="Blankenburg K."/>
            <person name="Chao H."/>
            <person name="Dinh H."/>
            <person name="Doddapaneni H."/>
            <person name="Dugan-Rocha S."/>
            <person name="Elkadiri S."/>
            <person name="Gnanaolivu R."/>
            <person name="Hernandez B."/>
            <person name="Skinner E."/>
            <person name="Javaid M."/>
            <person name="Lee S."/>
            <person name="Li M."/>
            <person name="Ming W."/>
            <person name="Munidasa M."/>
            <person name="Muniz J."/>
            <person name="Nguyen L."/>
            <person name="Hughes D."/>
            <person name="Osuji N."/>
            <person name="Pu L.-L."/>
            <person name="Puazo M."/>
            <person name="Qu C."/>
            <person name="Quiroz J."/>
            <person name="Raj R."/>
            <person name="Weissenberger G."/>
            <person name="Xin Y."/>
            <person name="Zou X."/>
            <person name="Han Y."/>
            <person name="Worley K."/>
            <person name="Muzny D."/>
            <person name="Gibbs R."/>
        </authorList>
    </citation>
    <scope>NUCLEOTIDE SEQUENCE</scope>
    <source>
        <strain evidence="2">Sampled in the wild</strain>
    </source>
</reference>
<gene>
    <name evidence="2" type="ORF">J437_LFUL001515</name>
</gene>
<name>A0A8K0JWP8_LADFU</name>